<evidence type="ECO:0000256" key="1">
    <source>
        <dbReference type="SAM" id="SignalP"/>
    </source>
</evidence>
<feature type="signal peptide" evidence="1">
    <location>
        <begin position="1"/>
        <end position="24"/>
    </location>
</feature>
<proteinExistence type="predicted"/>
<evidence type="ECO:0000313" key="2">
    <source>
        <dbReference type="EMBL" id="GGY97592.1"/>
    </source>
</evidence>
<dbReference type="EMBL" id="BMVW01000002">
    <property type="protein sequence ID" value="GGY97592.1"/>
    <property type="molecule type" value="Genomic_DNA"/>
</dbReference>
<evidence type="ECO:0000313" key="3">
    <source>
        <dbReference type="Proteomes" id="UP000622166"/>
    </source>
</evidence>
<gene>
    <name evidence="2" type="ORF">GCM10010365_15060</name>
</gene>
<dbReference type="Proteomes" id="UP000622166">
    <property type="component" value="Unassembled WGS sequence"/>
</dbReference>
<accession>A0A918PBH0</accession>
<protein>
    <recommendedName>
        <fullName evidence="4">Secreted protein</fullName>
    </recommendedName>
</protein>
<name>A0A918PBH0_9ACTN</name>
<reference evidence="2" key="2">
    <citation type="submission" date="2020-09" db="EMBL/GenBank/DDBJ databases">
        <authorList>
            <person name="Sun Q."/>
            <person name="Ohkuma M."/>
        </authorList>
    </citation>
    <scope>NUCLEOTIDE SEQUENCE</scope>
    <source>
        <strain evidence="2">JCM 4815</strain>
    </source>
</reference>
<sequence length="188" mass="18973">MVLGPLLLIAPLVMALAGAGSAQAACAGSDAQAVDTTEVAEQVESVLEGGGKATVSVPGLNDPAEQIPNARTIQATGVAMKVPARGQIVALATALQESELRNLMHDNGQHAGATVGEGHFPQAFRTALAQDPGAITEAYVYAVTVTGKQSIAWKGSGAGAESRSTTLAVQCRPHQDCALVGVLPNVAP</sequence>
<reference evidence="2" key="1">
    <citation type="journal article" date="2014" name="Int. J. Syst. Evol. Microbiol.">
        <title>Complete genome sequence of Corynebacterium casei LMG S-19264T (=DSM 44701T), isolated from a smear-ripened cheese.</title>
        <authorList>
            <consortium name="US DOE Joint Genome Institute (JGI-PGF)"/>
            <person name="Walter F."/>
            <person name="Albersmeier A."/>
            <person name="Kalinowski J."/>
            <person name="Ruckert C."/>
        </authorList>
    </citation>
    <scope>NUCLEOTIDE SEQUENCE</scope>
    <source>
        <strain evidence="2">JCM 4815</strain>
    </source>
</reference>
<organism evidence="2 3">
    <name type="scientific">Streptomyces poonensis</name>
    <dbReference type="NCBI Taxonomy" id="68255"/>
    <lineage>
        <taxon>Bacteria</taxon>
        <taxon>Bacillati</taxon>
        <taxon>Actinomycetota</taxon>
        <taxon>Actinomycetes</taxon>
        <taxon>Kitasatosporales</taxon>
        <taxon>Streptomycetaceae</taxon>
        <taxon>Streptomyces</taxon>
    </lineage>
</organism>
<comment type="caution">
    <text evidence="2">The sequence shown here is derived from an EMBL/GenBank/DDBJ whole genome shotgun (WGS) entry which is preliminary data.</text>
</comment>
<dbReference type="AlphaFoldDB" id="A0A918PBH0"/>
<feature type="chain" id="PRO_5038031690" description="Secreted protein" evidence="1">
    <location>
        <begin position="25"/>
        <end position="188"/>
    </location>
</feature>
<keyword evidence="1" id="KW-0732">Signal</keyword>
<evidence type="ECO:0008006" key="4">
    <source>
        <dbReference type="Google" id="ProtNLM"/>
    </source>
</evidence>
<keyword evidence="3" id="KW-1185">Reference proteome</keyword>
<dbReference type="RefSeq" id="WP_229858393.1">
    <property type="nucleotide sequence ID" value="NZ_BMVW01000002.1"/>
</dbReference>